<reference evidence="1" key="2">
    <citation type="submission" date="2025-09" db="UniProtKB">
        <authorList>
            <consortium name="EnsemblPlants"/>
        </authorList>
    </citation>
    <scope>IDENTIFICATION</scope>
</reference>
<reference evidence="1" key="1">
    <citation type="submission" date="2021-05" db="EMBL/GenBank/DDBJ databases">
        <authorList>
            <person name="Scholz U."/>
            <person name="Mascher M."/>
            <person name="Fiebig A."/>
        </authorList>
    </citation>
    <scope>NUCLEOTIDE SEQUENCE [LARGE SCALE GENOMIC DNA]</scope>
</reference>
<evidence type="ECO:0000313" key="1">
    <source>
        <dbReference type="EnsemblPlants" id="AVESA.00010b.r2.5AG0861790.1.CDS.1"/>
    </source>
</evidence>
<sequence length="279" mass="31255">MGALNPKFTESFEVWTDNYGVLIGEKVKPQVKKYCSEPHGISQPVLPAEVEKPKLWFHVILSTDTSSIKLAVRMDNLYLIGFCRIPSSLPPSGDHEEWWEFGEDGQTHLIQGAKWLGFGSSYLDLIGKHGKPEDVTLGRVQMSYAVDALAKYPSVSETKEVILEEEEEMQLLGDPYAVPKSMLVKLVIMICEGLRFLTVFGTVDKNFGDNLPTITKMEAIHVRKWEKISDAVFTWAADPEAKIPLMEEIGIKDKKAAAEIIALVKKQTTTATEKNKDEL</sequence>
<name>A0ACD5XZD3_AVESA</name>
<keyword evidence="2" id="KW-1185">Reference proteome</keyword>
<dbReference type="EnsemblPlants" id="AVESA.00010b.r2.5AG0861790.1">
    <property type="protein sequence ID" value="AVESA.00010b.r2.5AG0861790.1.CDS.1"/>
    <property type="gene ID" value="AVESA.00010b.r2.5AG0861790"/>
</dbReference>
<accession>A0ACD5XZD3</accession>
<dbReference type="Proteomes" id="UP001732700">
    <property type="component" value="Chromosome 5A"/>
</dbReference>
<organism evidence="1 2">
    <name type="scientific">Avena sativa</name>
    <name type="common">Oat</name>
    <dbReference type="NCBI Taxonomy" id="4498"/>
    <lineage>
        <taxon>Eukaryota</taxon>
        <taxon>Viridiplantae</taxon>
        <taxon>Streptophyta</taxon>
        <taxon>Embryophyta</taxon>
        <taxon>Tracheophyta</taxon>
        <taxon>Spermatophyta</taxon>
        <taxon>Magnoliopsida</taxon>
        <taxon>Liliopsida</taxon>
        <taxon>Poales</taxon>
        <taxon>Poaceae</taxon>
        <taxon>BOP clade</taxon>
        <taxon>Pooideae</taxon>
        <taxon>Poodae</taxon>
        <taxon>Poeae</taxon>
        <taxon>Poeae Chloroplast Group 1 (Aveneae type)</taxon>
        <taxon>Aveninae</taxon>
        <taxon>Avena</taxon>
    </lineage>
</organism>
<evidence type="ECO:0000313" key="2">
    <source>
        <dbReference type="Proteomes" id="UP001732700"/>
    </source>
</evidence>
<proteinExistence type="predicted"/>
<protein>
    <submittedName>
        <fullName evidence="1">Uncharacterized protein</fullName>
    </submittedName>
</protein>